<feature type="transmembrane region" description="Helical" evidence="7">
    <location>
        <begin position="218"/>
        <end position="239"/>
    </location>
</feature>
<keyword evidence="2 7" id="KW-0813">Transport</keyword>
<accession>A0A2I1I3A0</accession>
<dbReference type="InterPro" id="IPR035906">
    <property type="entry name" value="MetI-like_sf"/>
</dbReference>
<feature type="domain" description="ABC transmembrane type-1" evidence="8">
    <location>
        <begin position="85"/>
        <end position="298"/>
    </location>
</feature>
<dbReference type="AlphaFoldDB" id="A0A2I1I3A0"/>
<comment type="subcellular location">
    <subcellularLocation>
        <location evidence="1 7">Cell membrane</location>
        <topology evidence="1 7">Multi-pass membrane protein</topology>
    </subcellularLocation>
</comment>
<dbReference type="Proteomes" id="UP000234545">
    <property type="component" value="Unassembled WGS sequence"/>
</dbReference>
<feature type="transmembrane region" description="Helical" evidence="7">
    <location>
        <begin position="279"/>
        <end position="299"/>
    </location>
</feature>
<evidence type="ECO:0000259" key="8">
    <source>
        <dbReference type="PROSITE" id="PS50928"/>
    </source>
</evidence>
<evidence type="ECO:0000313" key="9">
    <source>
        <dbReference type="EMBL" id="PKY65589.1"/>
    </source>
</evidence>
<dbReference type="PROSITE" id="PS50928">
    <property type="entry name" value="ABC_TM1"/>
    <property type="match status" value="1"/>
</dbReference>
<dbReference type="InterPro" id="IPR000515">
    <property type="entry name" value="MetI-like"/>
</dbReference>
<dbReference type="OrthoDB" id="3265694at2"/>
<dbReference type="PANTHER" id="PTHR30193:SF37">
    <property type="entry name" value="INNER MEMBRANE ABC TRANSPORTER PERMEASE PROTEIN YCJO"/>
    <property type="match status" value="1"/>
</dbReference>
<feature type="transmembrane region" description="Helical" evidence="7">
    <location>
        <begin position="122"/>
        <end position="142"/>
    </location>
</feature>
<dbReference type="CDD" id="cd06261">
    <property type="entry name" value="TM_PBP2"/>
    <property type="match status" value="1"/>
</dbReference>
<comment type="similarity">
    <text evidence="7">Belongs to the binding-protein-dependent transport system permease family.</text>
</comment>
<evidence type="ECO:0000256" key="5">
    <source>
        <dbReference type="ARBA" id="ARBA00022989"/>
    </source>
</evidence>
<organism evidence="9 10">
    <name type="scientific">Schaalia turicensis</name>
    <dbReference type="NCBI Taxonomy" id="131111"/>
    <lineage>
        <taxon>Bacteria</taxon>
        <taxon>Bacillati</taxon>
        <taxon>Actinomycetota</taxon>
        <taxon>Actinomycetes</taxon>
        <taxon>Actinomycetales</taxon>
        <taxon>Actinomycetaceae</taxon>
        <taxon>Schaalia</taxon>
    </lineage>
</organism>
<evidence type="ECO:0000256" key="3">
    <source>
        <dbReference type="ARBA" id="ARBA00022475"/>
    </source>
</evidence>
<name>A0A2I1I3A0_9ACTO</name>
<feature type="transmembrane region" description="Helical" evidence="7">
    <location>
        <begin position="89"/>
        <end position="110"/>
    </location>
</feature>
<feature type="transmembrane region" description="Helical" evidence="7">
    <location>
        <begin position="171"/>
        <end position="197"/>
    </location>
</feature>
<feature type="transmembrane region" description="Helical" evidence="7">
    <location>
        <begin position="28"/>
        <end position="55"/>
    </location>
</feature>
<comment type="caution">
    <text evidence="9">The sequence shown here is derived from an EMBL/GenBank/DDBJ whole genome shotgun (WGS) entry which is preliminary data.</text>
</comment>
<dbReference type="Pfam" id="PF00528">
    <property type="entry name" value="BPD_transp_1"/>
    <property type="match status" value="1"/>
</dbReference>
<evidence type="ECO:0000256" key="2">
    <source>
        <dbReference type="ARBA" id="ARBA00022448"/>
    </source>
</evidence>
<protein>
    <submittedName>
        <fullName evidence="9">ABC transporter substrate-binding protein</fullName>
    </submittedName>
</protein>
<evidence type="ECO:0000256" key="6">
    <source>
        <dbReference type="ARBA" id="ARBA00023136"/>
    </source>
</evidence>
<proteinExistence type="inferred from homology"/>
<dbReference type="EMBL" id="PKKJ01000022">
    <property type="protein sequence ID" value="PKY65589.1"/>
    <property type="molecule type" value="Genomic_DNA"/>
</dbReference>
<dbReference type="PANTHER" id="PTHR30193">
    <property type="entry name" value="ABC TRANSPORTER PERMEASE PROTEIN"/>
    <property type="match status" value="1"/>
</dbReference>
<dbReference type="Gene3D" id="1.10.3720.10">
    <property type="entry name" value="MetI-like"/>
    <property type="match status" value="1"/>
</dbReference>
<keyword evidence="5 7" id="KW-1133">Transmembrane helix</keyword>
<gene>
    <name evidence="9" type="ORF">CYJ25_08850</name>
</gene>
<evidence type="ECO:0000256" key="1">
    <source>
        <dbReference type="ARBA" id="ARBA00004651"/>
    </source>
</evidence>
<reference evidence="9 10" key="1">
    <citation type="submission" date="2017-12" db="EMBL/GenBank/DDBJ databases">
        <title>Phylogenetic diversity of female urinary microbiome.</title>
        <authorList>
            <person name="Thomas-White K."/>
            <person name="Wolfe A.J."/>
        </authorList>
    </citation>
    <scope>NUCLEOTIDE SEQUENCE [LARGE SCALE GENOMIC DNA]</scope>
    <source>
        <strain evidence="9 10">UMB0250</strain>
    </source>
</reference>
<evidence type="ECO:0000256" key="7">
    <source>
        <dbReference type="RuleBase" id="RU363032"/>
    </source>
</evidence>
<evidence type="ECO:0000256" key="4">
    <source>
        <dbReference type="ARBA" id="ARBA00022692"/>
    </source>
</evidence>
<keyword evidence="6 7" id="KW-0472">Membrane</keyword>
<sequence length="309" mass="34802">MAILKQRVKLERRPTVPTREQRDRRAAIAFLTPNAIGFLAFTLIPFAASLVLSFFDWPLIGSPSFAGIGNWSKLLTEDPNFWTVLWNTVYFAVAYVIGNLVISLGLALWLSSRIHFKGLFRWVFFLPVVSPMVANAVVWRLLLTPNEGLFASISMTLFGNPGPNWLGDTNWAMPAVIMMSIWQGFGYNMIIFVAGIGSIPQQVYEAAAIDGANWWQRTFRITLPLLTPSIFFAVIMTVISSLQTFAQPFILTSGGPGNSTTTLVYYLYQRGFQGYEMGYASTIAWSLFAIILVVTFIQYRGQDRWVNYQ</sequence>
<dbReference type="GO" id="GO:0005886">
    <property type="term" value="C:plasma membrane"/>
    <property type="evidence" value="ECO:0007669"/>
    <property type="project" value="UniProtKB-SubCell"/>
</dbReference>
<dbReference type="RefSeq" id="WP_101628774.1">
    <property type="nucleotide sequence ID" value="NZ_JBCOMK010000063.1"/>
</dbReference>
<dbReference type="SUPFAM" id="SSF161098">
    <property type="entry name" value="MetI-like"/>
    <property type="match status" value="1"/>
</dbReference>
<dbReference type="GO" id="GO:0055085">
    <property type="term" value="P:transmembrane transport"/>
    <property type="evidence" value="ECO:0007669"/>
    <property type="project" value="InterPro"/>
</dbReference>
<keyword evidence="4 7" id="KW-0812">Transmembrane</keyword>
<evidence type="ECO:0000313" key="10">
    <source>
        <dbReference type="Proteomes" id="UP000234545"/>
    </source>
</evidence>
<keyword evidence="3" id="KW-1003">Cell membrane</keyword>
<dbReference type="InterPro" id="IPR051393">
    <property type="entry name" value="ABC_transporter_permease"/>
</dbReference>